<dbReference type="Proteomes" id="UP000015105">
    <property type="component" value="Chromosome 7D"/>
</dbReference>
<proteinExistence type="predicted"/>
<dbReference type="AlphaFoldDB" id="A0A453SFR4"/>
<evidence type="ECO:0000313" key="3">
    <source>
        <dbReference type="Proteomes" id="UP000015105"/>
    </source>
</evidence>
<reference evidence="2" key="5">
    <citation type="journal article" date="2021" name="G3 (Bethesda)">
        <title>Aegilops tauschii genome assembly Aet v5.0 features greater sequence contiguity and improved annotation.</title>
        <authorList>
            <person name="Wang L."/>
            <person name="Zhu T."/>
            <person name="Rodriguez J.C."/>
            <person name="Deal K.R."/>
            <person name="Dubcovsky J."/>
            <person name="McGuire P.E."/>
            <person name="Lux T."/>
            <person name="Spannagl M."/>
            <person name="Mayer K.F.X."/>
            <person name="Baldrich P."/>
            <person name="Meyers B.C."/>
            <person name="Huo N."/>
            <person name="Gu Y.Q."/>
            <person name="Zhou H."/>
            <person name="Devos K.M."/>
            <person name="Bennetzen J.L."/>
            <person name="Unver T."/>
            <person name="Budak H."/>
            <person name="Gulick P.J."/>
            <person name="Galiba G."/>
            <person name="Kalapos B."/>
            <person name="Nelson D.R."/>
            <person name="Li P."/>
            <person name="You F.M."/>
            <person name="Luo M.C."/>
            <person name="Dvorak J."/>
        </authorList>
    </citation>
    <scope>NUCLEOTIDE SEQUENCE [LARGE SCALE GENOMIC DNA]</scope>
    <source>
        <strain evidence="2">cv. AL8/78</strain>
    </source>
</reference>
<sequence>MGAACDDAVQQLARLLDQVEEPLKKTFQVCWIFLLSVLQLLYACLCSTLFSA</sequence>
<keyword evidence="1" id="KW-0812">Transmembrane</keyword>
<reference evidence="3" key="1">
    <citation type="journal article" date="2014" name="Science">
        <title>Ancient hybridizations among the ancestral genomes of bread wheat.</title>
        <authorList>
            <consortium name="International Wheat Genome Sequencing Consortium,"/>
            <person name="Marcussen T."/>
            <person name="Sandve S.R."/>
            <person name="Heier L."/>
            <person name="Spannagl M."/>
            <person name="Pfeifer M."/>
            <person name="Jakobsen K.S."/>
            <person name="Wulff B.B."/>
            <person name="Steuernagel B."/>
            <person name="Mayer K.F."/>
            <person name="Olsen O.A."/>
        </authorList>
    </citation>
    <scope>NUCLEOTIDE SEQUENCE [LARGE SCALE GENOMIC DNA]</scope>
    <source>
        <strain evidence="3">cv. AL8/78</strain>
    </source>
</reference>
<feature type="transmembrane region" description="Helical" evidence="1">
    <location>
        <begin position="31"/>
        <end position="50"/>
    </location>
</feature>
<protein>
    <submittedName>
        <fullName evidence="2">Uncharacterized protein</fullName>
    </submittedName>
</protein>
<dbReference type="Gramene" id="AET7Gv20927100.11">
    <property type="protein sequence ID" value="AET7Gv20927100.11"/>
    <property type="gene ID" value="AET7Gv20927100"/>
</dbReference>
<reference evidence="2" key="3">
    <citation type="journal article" date="2017" name="Nature">
        <title>Genome sequence of the progenitor of the wheat D genome Aegilops tauschii.</title>
        <authorList>
            <person name="Luo M.C."/>
            <person name="Gu Y.Q."/>
            <person name="Puiu D."/>
            <person name="Wang H."/>
            <person name="Twardziok S.O."/>
            <person name="Deal K.R."/>
            <person name="Huo N."/>
            <person name="Zhu T."/>
            <person name="Wang L."/>
            <person name="Wang Y."/>
            <person name="McGuire P.E."/>
            <person name="Liu S."/>
            <person name="Long H."/>
            <person name="Ramasamy R.K."/>
            <person name="Rodriguez J.C."/>
            <person name="Van S.L."/>
            <person name="Yuan L."/>
            <person name="Wang Z."/>
            <person name="Xia Z."/>
            <person name="Xiao L."/>
            <person name="Anderson O.D."/>
            <person name="Ouyang S."/>
            <person name="Liang Y."/>
            <person name="Zimin A.V."/>
            <person name="Pertea G."/>
            <person name="Qi P."/>
            <person name="Bennetzen J.L."/>
            <person name="Dai X."/>
            <person name="Dawson M.W."/>
            <person name="Muller H.G."/>
            <person name="Kugler K."/>
            <person name="Rivarola-Duarte L."/>
            <person name="Spannagl M."/>
            <person name="Mayer K.F.X."/>
            <person name="Lu F.H."/>
            <person name="Bevan M.W."/>
            <person name="Leroy P."/>
            <person name="Li P."/>
            <person name="You F.M."/>
            <person name="Sun Q."/>
            <person name="Liu Z."/>
            <person name="Lyons E."/>
            <person name="Wicker T."/>
            <person name="Salzberg S.L."/>
            <person name="Devos K.M."/>
            <person name="Dvorak J."/>
        </authorList>
    </citation>
    <scope>NUCLEOTIDE SEQUENCE [LARGE SCALE GENOMIC DNA]</scope>
    <source>
        <strain evidence="2">cv. AL8/78</strain>
    </source>
</reference>
<evidence type="ECO:0000256" key="1">
    <source>
        <dbReference type="SAM" id="Phobius"/>
    </source>
</evidence>
<accession>A0A453SFR4</accession>
<keyword evidence="1" id="KW-0472">Membrane</keyword>
<reference evidence="2" key="4">
    <citation type="submission" date="2019-03" db="UniProtKB">
        <authorList>
            <consortium name="EnsemblPlants"/>
        </authorList>
    </citation>
    <scope>IDENTIFICATION</scope>
</reference>
<dbReference type="EnsemblPlants" id="AET7Gv20927100.11">
    <property type="protein sequence ID" value="AET7Gv20927100.11"/>
    <property type="gene ID" value="AET7Gv20927100"/>
</dbReference>
<keyword evidence="1" id="KW-1133">Transmembrane helix</keyword>
<organism evidence="2 3">
    <name type="scientific">Aegilops tauschii subsp. strangulata</name>
    <name type="common">Goatgrass</name>
    <dbReference type="NCBI Taxonomy" id="200361"/>
    <lineage>
        <taxon>Eukaryota</taxon>
        <taxon>Viridiplantae</taxon>
        <taxon>Streptophyta</taxon>
        <taxon>Embryophyta</taxon>
        <taxon>Tracheophyta</taxon>
        <taxon>Spermatophyta</taxon>
        <taxon>Magnoliopsida</taxon>
        <taxon>Liliopsida</taxon>
        <taxon>Poales</taxon>
        <taxon>Poaceae</taxon>
        <taxon>BOP clade</taxon>
        <taxon>Pooideae</taxon>
        <taxon>Triticodae</taxon>
        <taxon>Triticeae</taxon>
        <taxon>Triticinae</taxon>
        <taxon>Aegilops</taxon>
    </lineage>
</organism>
<evidence type="ECO:0000313" key="2">
    <source>
        <dbReference type="EnsemblPlants" id="AET7Gv20927100.11"/>
    </source>
</evidence>
<name>A0A453SFR4_AEGTS</name>
<reference evidence="3" key="2">
    <citation type="journal article" date="2017" name="Nat. Plants">
        <title>The Aegilops tauschii genome reveals multiple impacts of transposons.</title>
        <authorList>
            <person name="Zhao G."/>
            <person name="Zou C."/>
            <person name="Li K."/>
            <person name="Wang K."/>
            <person name="Li T."/>
            <person name="Gao L."/>
            <person name="Zhang X."/>
            <person name="Wang H."/>
            <person name="Yang Z."/>
            <person name="Liu X."/>
            <person name="Jiang W."/>
            <person name="Mao L."/>
            <person name="Kong X."/>
            <person name="Jiao Y."/>
            <person name="Jia J."/>
        </authorList>
    </citation>
    <scope>NUCLEOTIDE SEQUENCE [LARGE SCALE GENOMIC DNA]</scope>
    <source>
        <strain evidence="3">cv. AL8/78</strain>
    </source>
</reference>
<keyword evidence="3" id="KW-1185">Reference proteome</keyword>